<keyword evidence="2" id="KW-1185">Reference proteome</keyword>
<protein>
    <submittedName>
        <fullName evidence="1">Uncharacterized protein</fullName>
    </submittedName>
</protein>
<dbReference type="AlphaFoldDB" id="A0A392RLK3"/>
<evidence type="ECO:0000313" key="2">
    <source>
        <dbReference type="Proteomes" id="UP000265520"/>
    </source>
</evidence>
<accession>A0A392RLK3</accession>
<sequence>PSGDKAIDDNGGAMAVKQ</sequence>
<dbReference type="Proteomes" id="UP000265520">
    <property type="component" value="Unassembled WGS sequence"/>
</dbReference>
<reference evidence="1 2" key="1">
    <citation type="journal article" date="2018" name="Front. Plant Sci.">
        <title>Red Clover (Trifolium pratense) and Zigzag Clover (T. medium) - A Picture of Genomic Similarities and Differences.</title>
        <authorList>
            <person name="Dluhosova J."/>
            <person name="Istvanek J."/>
            <person name="Nedelnik J."/>
            <person name="Repkova J."/>
        </authorList>
    </citation>
    <scope>NUCLEOTIDE SEQUENCE [LARGE SCALE GENOMIC DNA]</scope>
    <source>
        <strain evidence="2">cv. 10/8</strain>
        <tissue evidence="1">Leaf</tissue>
    </source>
</reference>
<evidence type="ECO:0000313" key="1">
    <source>
        <dbReference type="EMBL" id="MCI37513.1"/>
    </source>
</evidence>
<organism evidence="1 2">
    <name type="scientific">Trifolium medium</name>
    <dbReference type="NCBI Taxonomy" id="97028"/>
    <lineage>
        <taxon>Eukaryota</taxon>
        <taxon>Viridiplantae</taxon>
        <taxon>Streptophyta</taxon>
        <taxon>Embryophyta</taxon>
        <taxon>Tracheophyta</taxon>
        <taxon>Spermatophyta</taxon>
        <taxon>Magnoliopsida</taxon>
        <taxon>eudicotyledons</taxon>
        <taxon>Gunneridae</taxon>
        <taxon>Pentapetalae</taxon>
        <taxon>rosids</taxon>
        <taxon>fabids</taxon>
        <taxon>Fabales</taxon>
        <taxon>Fabaceae</taxon>
        <taxon>Papilionoideae</taxon>
        <taxon>50 kb inversion clade</taxon>
        <taxon>NPAAA clade</taxon>
        <taxon>Hologalegina</taxon>
        <taxon>IRL clade</taxon>
        <taxon>Trifolieae</taxon>
        <taxon>Trifolium</taxon>
    </lineage>
</organism>
<feature type="non-terminal residue" evidence="1">
    <location>
        <position position="1"/>
    </location>
</feature>
<comment type="caution">
    <text evidence="1">The sequence shown here is derived from an EMBL/GenBank/DDBJ whole genome shotgun (WGS) entry which is preliminary data.</text>
</comment>
<dbReference type="EMBL" id="LXQA010245406">
    <property type="protein sequence ID" value="MCI37513.1"/>
    <property type="molecule type" value="Genomic_DNA"/>
</dbReference>
<name>A0A392RLK3_9FABA</name>
<proteinExistence type="predicted"/>